<keyword evidence="2" id="KW-1185">Reference proteome</keyword>
<name>A0A917MC92_9BACL</name>
<proteinExistence type="predicted"/>
<accession>A0A917MC92</accession>
<gene>
    <name evidence="1" type="ORF">GCM10010918_57490</name>
</gene>
<reference evidence="1 2" key="1">
    <citation type="journal article" date="2014" name="Int. J. Syst. Evol. Microbiol.">
        <title>Complete genome sequence of Corynebacterium casei LMG S-19264T (=DSM 44701T), isolated from a smear-ripened cheese.</title>
        <authorList>
            <consortium name="US DOE Joint Genome Institute (JGI-PGF)"/>
            <person name="Walter F."/>
            <person name="Albersmeier A."/>
            <person name="Kalinowski J."/>
            <person name="Ruckert C."/>
        </authorList>
    </citation>
    <scope>NUCLEOTIDE SEQUENCE [LARGE SCALE GENOMIC DNA]</scope>
    <source>
        <strain evidence="1 2">CGMCC 1.15286</strain>
    </source>
</reference>
<organism evidence="1 2">
    <name type="scientific">Paenibacillus radicis</name>
    <name type="common">ex Gao et al. 2016</name>
    <dbReference type="NCBI Taxonomy" id="1737354"/>
    <lineage>
        <taxon>Bacteria</taxon>
        <taxon>Bacillati</taxon>
        <taxon>Bacillota</taxon>
        <taxon>Bacilli</taxon>
        <taxon>Bacillales</taxon>
        <taxon>Paenibacillaceae</taxon>
        <taxon>Paenibacillus</taxon>
    </lineage>
</organism>
<dbReference type="AlphaFoldDB" id="A0A917MC92"/>
<comment type="caution">
    <text evidence="1">The sequence shown here is derived from an EMBL/GenBank/DDBJ whole genome shotgun (WGS) entry which is preliminary data.</text>
</comment>
<evidence type="ECO:0000313" key="1">
    <source>
        <dbReference type="EMBL" id="GGG90946.1"/>
    </source>
</evidence>
<dbReference type="RefSeq" id="WP_188893104.1">
    <property type="nucleotide sequence ID" value="NZ_BMHY01000027.1"/>
</dbReference>
<dbReference type="Proteomes" id="UP000600247">
    <property type="component" value="Unassembled WGS sequence"/>
</dbReference>
<evidence type="ECO:0000313" key="2">
    <source>
        <dbReference type="Proteomes" id="UP000600247"/>
    </source>
</evidence>
<protein>
    <submittedName>
        <fullName evidence="1">Uncharacterized protein</fullName>
    </submittedName>
</protein>
<sequence>MAKQDELRIDQQQLVDAWQRTLPERVQQSDQCEVLADESDSSALRVTIEVAGRQAYSLDFKVQYVDSREVRVELVDVEKDHVSVDERTETIQQLIQDYTRHLHECAQALQQLTHA</sequence>
<dbReference type="EMBL" id="BMHY01000027">
    <property type="protein sequence ID" value="GGG90946.1"/>
    <property type="molecule type" value="Genomic_DNA"/>
</dbReference>